<keyword evidence="1" id="KW-0489">Methyltransferase</keyword>
<evidence type="ECO:0000313" key="2">
    <source>
        <dbReference type="Proteomes" id="UP000199034"/>
    </source>
</evidence>
<dbReference type="PANTHER" id="PTHR40036:SF1">
    <property type="entry name" value="MACROCIN O-METHYLTRANSFERASE"/>
    <property type="match status" value="1"/>
</dbReference>
<sequence length="236" mass="26064">MPEPDKQVVNLLRAIRRELVAGRRTPPPSVPVQLRERGVAQSVDYIEAERRLDTAQISATKPAAIAAALRAVTIDGMVAEFGVFQGTSLTQIAQFFDDRTVHGFDSFVGLPESWSGTEKGEGAFDVGGVPPELPVSNVEFHVGFFDKTVPEFATAHQGPFAFVHLDADLYSSTKTVMDTLLDWFVPGTVIVFDEYFGYYGWQNHEHKAFLELLERTGFSYEGISIGHMNLGVRLLA</sequence>
<keyword evidence="2" id="KW-1185">Reference proteome</keyword>
<dbReference type="InterPro" id="IPR008884">
    <property type="entry name" value="TylF_MeTrfase"/>
</dbReference>
<dbReference type="GO" id="GO:0008168">
    <property type="term" value="F:methyltransferase activity"/>
    <property type="evidence" value="ECO:0007669"/>
    <property type="project" value="UniProtKB-KW"/>
</dbReference>
<reference evidence="1 2" key="1">
    <citation type="submission" date="2016-10" db="EMBL/GenBank/DDBJ databases">
        <authorList>
            <person name="de Groot N.N."/>
        </authorList>
    </citation>
    <scope>NUCLEOTIDE SEQUENCE [LARGE SCALE GENOMIC DNA]</scope>
    <source>
        <strain evidence="1 2">CGMCC 4.6858</strain>
    </source>
</reference>
<keyword evidence="1" id="KW-0808">Transferase</keyword>
<dbReference type="AlphaFoldDB" id="A0A1G6NEB9"/>
<proteinExistence type="predicted"/>
<dbReference type="Gene3D" id="3.40.50.150">
    <property type="entry name" value="Vaccinia Virus protein VP39"/>
    <property type="match status" value="1"/>
</dbReference>
<dbReference type="Pfam" id="PF13578">
    <property type="entry name" value="Methyltransf_24"/>
    <property type="match status" value="1"/>
</dbReference>
<dbReference type="SUPFAM" id="SSF53335">
    <property type="entry name" value="S-adenosyl-L-methionine-dependent methyltransferases"/>
    <property type="match status" value="1"/>
</dbReference>
<protein>
    <submittedName>
        <fullName evidence="1">Macrocin-O-methyltransferase (TylF)</fullName>
    </submittedName>
</protein>
<dbReference type="GO" id="GO:0032259">
    <property type="term" value="P:methylation"/>
    <property type="evidence" value="ECO:0007669"/>
    <property type="project" value="UniProtKB-KW"/>
</dbReference>
<dbReference type="RefSeq" id="WP_090852858.1">
    <property type="nucleotide sequence ID" value="NZ_FMZM01000003.1"/>
</dbReference>
<dbReference type="Proteomes" id="UP000199034">
    <property type="component" value="Unassembled WGS sequence"/>
</dbReference>
<organism evidence="1 2">
    <name type="scientific">Nocardioides lianchengensis</name>
    <dbReference type="NCBI Taxonomy" id="1045774"/>
    <lineage>
        <taxon>Bacteria</taxon>
        <taxon>Bacillati</taxon>
        <taxon>Actinomycetota</taxon>
        <taxon>Actinomycetes</taxon>
        <taxon>Propionibacteriales</taxon>
        <taxon>Nocardioidaceae</taxon>
        <taxon>Nocardioides</taxon>
    </lineage>
</organism>
<dbReference type="STRING" id="1045774.SAMN05421872_103227"/>
<dbReference type="OrthoDB" id="3826968at2"/>
<evidence type="ECO:0000313" key="1">
    <source>
        <dbReference type="EMBL" id="SDC66163.1"/>
    </source>
</evidence>
<gene>
    <name evidence="1" type="ORF">SAMN05421872_103227</name>
</gene>
<dbReference type="EMBL" id="FMZM01000003">
    <property type="protein sequence ID" value="SDC66163.1"/>
    <property type="molecule type" value="Genomic_DNA"/>
</dbReference>
<dbReference type="PANTHER" id="PTHR40036">
    <property type="entry name" value="MACROCIN O-METHYLTRANSFERASE"/>
    <property type="match status" value="1"/>
</dbReference>
<name>A0A1G6NEB9_9ACTN</name>
<dbReference type="InterPro" id="IPR029063">
    <property type="entry name" value="SAM-dependent_MTases_sf"/>
</dbReference>
<accession>A0A1G6NEB9</accession>